<reference evidence="3 4" key="1">
    <citation type="submission" date="2016-10" db="EMBL/GenBank/DDBJ databases">
        <authorList>
            <person name="de Groot N.N."/>
        </authorList>
    </citation>
    <scope>NUCLEOTIDE SEQUENCE [LARGE SCALE GENOMIC DNA]</scope>
    <source>
        <strain evidence="3 4">DSM 22024</strain>
    </source>
</reference>
<feature type="domain" description="UspA" evidence="2">
    <location>
        <begin position="156"/>
        <end position="284"/>
    </location>
</feature>
<dbReference type="EMBL" id="LT629732">
    <property type="protein sequence ID" value="SDS63459.1"/>
    <property type="molecule type" value="Genomic_DNA"/>
</dbReference>
<sequence length="298" mass="30686">MATPDARPIVVGVDGSESALDAAAWAAGEAALHDVPLRIVHGFAESVLRVPTGLWGTDTEDRLRSHASLLVREAAATTRAAAPAVAVSTAVVRDFPLPLLAGESRDASYVVVGAAGHSAVGDMVAGSTAVSLVARAQAPVAIVRGIAPTERNDRLVIVGVDGSPLAAAALRVGVQEATVRRGRLLAVHVVHHHPSRSTQSATGDTSNGHGLLTDALSGWRHRFPKLRIEDQLMVGHPGGVLVRLSNRAGLIVVGARGLGGFTGMLLGSVSQTLLHHAHCPLVTVSPASSQRVQHDGVT</sequence>
<accession>A0A1H1TV13</accession>
<dbReference type="SUPFAM" id="SSF52402">
    <property type="entry name" value="Adenine nucleotide alpha hydrolases-like"/>
    <property type="match status" value="2"/>
</dbReference>
<evidence type="ECO:0000313" key="4">
    <source>
        <dbReference type="Proteomes" id="UP000198983"/>
    </source>
</evidence>
<dbReference type="InterPro" id="IPR006016">
    <property type="entry name" value="UspA"/>
</dbReference>
<dbReference type="PANTHER" id="PTHR46268:SF6">
    <property type="entry name" value="UNIVERSAL STRESS PROTEIN UP12"/>
    <property type="match status" value="1"/>
</dbReference>
<protein>
    <submittedName>
        <fullName evidence="3">Nucleotide-binding universal stress protein, UspA family</fullName>
    </submittedName>
</protein>
<feature type="domain" description="UspA" evidence="2">
    <location>
        <begin position="7"/>
        <end position="144"/>
    </location>
</feature>
<keyword evidence="4" id="KW-1185">Reference proteome</keyword>
<dbReference type="PANTHER" id="PTHR46268">
    <property type="entry name" value="STRESS RESPONSE PROTEIN NHAX"/>
    <property type="match status" value="1"/>
</dbReference>
<dbReference type="InterPro" id="IPR006015">
    <property type="entry name" value="Universal_stress_UspA"/>
</dbReference>
<dbReference type="AlphaFoldDB" id="A0A1H1TV13"/>
<organism evidence="3 4">
    <name type="scientific">Actinopolymorpha singaporensis</name>
    <dbReference type="NCBI Taxonomy" id="117157"/>
    <lineage>
        <taxon>Bacteria</taxon>
        <taxon>Bacillati</taxon>
        <taxon>Actinomycetota</taxon>
        <taxon>Actinomycetes</taxon>
        <taxon>Propionibacteriales</taxon>
        <taxon>Actinopolymorphaceae</taxon>
        <taxon>Actinopolymorpha</taxon>
    </lineage>
</organism>
<dbReference type="PRINTS" id="PR01438">
    <property type="entry name" value="UNVRSLSTRESS"/>
</dbReference>
<evidence type="ECO:0000313" key="3">
    <source>
        <dbReference type="EMBL" id="SDS63459.1"/>
    </source>
</evidence>
<dbReference type="Gene3D" id="3.40.50.620">
    <property type="entry name" value="HUPs"/>
    <property type="match status" value="2"/>
</dbReference>
<comment type="similarity">
    <text evidence="1">Belongs to the universal stress protein A family.</text>
</comment>
<dbReference type="STRING" id="117157.SAMN04489717_3331"/>
<evidence type="ECO:0000256" key="1">
    <source>
        <dbReference type="ARBA" id="ARBA00008791"/>
    </source>
</evidence>
<dbReference type="Pfam" id="PF00582">
    <property type="entry name" value="Usp"/>
    <property type="match status" value="2"/>
</dbReference>
<dbReference type="OrthoDB" id="5179911at2"/>
<evidence type="ECO:0000259" key="2">
    <source>
        <dbReference type="Pfam" id="PF00582"/>
    </source>
</evidence>
<gene>
    <name evidence="3" type="ORF">SAMN04489717_3331</name>
</gene>
<dbReference type="InterPro" id="IPR014729">
    <property type="entry name" value="Rossmann-like_a/b/a_fold"/>
</dbReference>
<proteinExistence type="inferred from homology"/>
<name>A0A1H1TV13_9ACTN</name>
<dbReference type="Proteomes" id="UP000198983">
    <property type="component" value="Chromosome I"/>
</dbReference>
<dbReference type="RefSeq" id="WP_092654569.1">
    <property type="nucleotide sequence ID" value="NZ_LT629732.1"/>
</dbReference>